<keyword evidence="2" id="KW-1133">Transmembrane helix</keyword>
<evidence type="ECO:0000256" key="2">
    <source>
        <dbReference type="SAM" id="Phobius"/>
    </source>
</evidence>
<protein>
    <recommendedName>
        <fullName evidence="4">Expansin-like EG45 domain-containing protein</fullName>
    </recommendedName>
</protein>
<dbReference type="InParanoid" id="A0A024GG40"/>
<accession>A0A024GG40</accession>
<evidence type="ECO:0000256" key="1">
    <source>
        <dbReference type="ARBA" id="ARBA00022729"/>
    </source>
</evidence>
<dbReference type="InterPro" id="IPR051477">
    <property type="entry name" value="Expansin_CellWall"/>
</dbReference>
<comment type="caution">
    <text evidence="5">The sequence shown here is derived from an EMBL/GenBank/DDBJ whole genome shotgun (WGS) entry which is preliminary data.</text>
</comment>
<name>A0A024GG40_9STRA</name>
<evidence type="ECO:0000313" key="6">
    <source>
        <dbReference type="Proteomes" id="UP000053237"/>
    </source>
</evidence>
<dbReference type="OrthoDB" id="406505at2759"/>
<keyword evidence="1 3" id="KW-0732">Signal</keyword>
<dbReference type="AlphaFoldDB" id="A0A024GG40"/>
<dbReference type="EMBL" id="CAIX01000099">
    <property type="protein sequence ID" value="CCI45473.1"/>
    <property type="molecule type" value="Genomic_DNA"/>
</dbReference>
<evidence type="ECO:0000256" key="3">
    <source>
        <dbReference type="SAM" id="SignalP"/>
    </source>
</evidence>
<dbReference type="PANTHER" id="PTHR31836">
    <property type="match status" value="1"/>
</dbReference>
<dbReference type="SUPFAM" id="SSF50685">
    <property type="entry name" value="Barwin-like endoglucanases"/>
    <property type="match status" value="1"/>
</dbReference>
<keyword evidence="6" id="KW-1185">Reference proteome</keyword>
<sequence>MKLRLALVTLFTGTRKIIAFNGDGTAYSLSSPLSGNCNFMTWPQAATTKYAAINNAQWNNGLECGRCAQVTCLDPACTSKSSEIVYILDRCPECAYGDLDVSPTVFRTITGSSPSRLKVQWNFVDCPLSDTSLKLCLKPGSNPYWTAIQPSQALSGVKSLSINGISAQQMGSAYYFKVESNNGLDLSKLQVSMTSSSGQTLQRVVAISPGSCVDTNSQFQRSAQMFKAPTQSSRPPSASLMSIASGTREPLSTPPFSLMHIGSENGSTVSNVPENTVDGNIPLAVDTRLRTSDIKTPTSTPHFSLMNIPNGASNTSKSVQFAAEGKSTPYLKSVFSSPVAVALVGCILAVCILAVTAFAIRKRSRKVQTPKLNRPNHGAIALEATAADLSSRGNYKSQIAIL</sequence>
<evidence type="ECO:0000313" key="5">
    <source>
        <dbReference type="EMBL" id="CCI45473.1"/>
    </source>
</evidence>
<dbReference type="InterPro" id="IPR009009">
    <property type="entry name" value="RlpA-like_DPBB"/>
</dbReference>
<feature type="chain" id="PRO_5001532392" description="Expansin-like EG45 domain-containing protein" evidence="3">
    <location>
        <begin position="20"/>
        <end position="402"/>
    </location>
</feature>
<dbReference type="Gene3D" id="2.40.40.10">
    <property type="entry name" value="RlpA-like domain"/>
    <property type="match status" value="1"/>
</dbReference>
<evidence type="ECO:0000259" key="4">
    <source>
        <dbReference type="PROSITE" id="PS50842"/>
    </source>
</evidence>
<keyword evidence="2" id="KW-0472">Membrane</keyword>
<dbReference type="Gene3D" id="2.60.40.760">
    <property type="entry name" value="Expansin, cellulose-binding-like domain"/>
    <property type="match status" value="1"/>
</dbReference>
<dbReference type="InterPro" id="IPR036749">
    <property type="entry name" value="Expansin_CBD_sf"/>
</dbReference>
<keyword evidence="2" id="KW-0812">Transmembrane</keyword>
<dbReference type="Proteomes" id="UP000053237">
    <property type="component" value="Unassembled WGS sequence"/>
</dbReference>
<reference evidence="5 6" key="1">
    <citation type="submission" date="2012-05" db="EMBL/GenBank/DDBJ databases">
        <title>Recombination and specialization in a pathogen metapopulation.</title>
        <authorList>
            <person name="Gardiner A."/>
            <person name="Kemen E."/>
            <person name="Schultz-Larsen T."/>
            <person name="MacLean D."/>
            <person name="Van Oosterhout C."/>
            <person name="Jones J.D.G."/>
        </authorList>
    </citation>
    <scope>NUCLEOTIDE SEQUENCE [LARGE SCALE GENOMIC DNA]</scope>
    <source>
        <strain evidence="5 6">Ac Nc2</strain>
    </source>
</reference>
<gene>
    <name evidence="5" type="ORF">BN9_063700</name>
</gene>
<dbReference type="STRING" id="65357.A0A024GG40"/>
<dbReference type="InterPro" id="IPR007112">
    <property type="entry name" value="Expansin/allergen_DPBB_dom"/>
</dbReference>
<feature type="signal peptide" evidence="3">
    <location>
        <begin position="1"/>
        <end position="19"/>
    </location>
</feature>
<dbReference type="Pfam" id="PF03330">
    <property type="entry name" value="DPBB_1"/>
    <property type="match status" value="1"/>
</dbReference>
<feature type="transmembrane region" description="Helical" evidence="2">
    <location>
        <begin position="339"/>
        <end position="360"/>
    </location>
</feature>
<proteinExistence type="predicted"/>
<dbReference type="PROSITE" id="PS50842">
    <property type="entry name" value="EXPANSIN_EG45"/>
    <property type="match status" value="1"/>
</dbReference>
<dbReference type="CDD" id="cd22271">
    <property type="entry name" value="DPBB_EXP_N-like"/>
    <property type="match status" value="1"/>
</dbReference>
<dbReference type="PANTHER" id="PTHR31836:SF21">
    <property type="entry name" value="EXPANSIN-LIKE PROTEIN 7"/>
    <property type="match status" value="1"/>
</dbReference>
<feature type="domain" description="Expansin-like EG45" evidence="4">
    <location>
        <begin position="34"/>
        <end position="131"/>
    </location>
</feature>
<organism evidence="5 6">
    <name type="scientific">Albugo candida</name>
    <dbReference type="NCBI Taxonomy" id="65357"/>
    <lineage>
        <taxon>Eukaryota</taxon>
        <taxon>Sar</taxon>
        <taxon>Stramenopiles</taxon>
        <taxon>Oomycota</taxon>
        <taxon>Peronosporomycetes</taxon>
        <taxon>Albuginales</taxon>
        <taxon>Albuginaceae</taxon>
        <taxon>Albugo</taxon>
    </lineage>
</organism>
<dbReference type="InterPro" id="IPR036908">
    <property type="entry name" value="RlpA-like_sf"/>
</dbReference>